<dbReference type="EMBL" id="JAHLFE010000103">
    <property type="protein sequence ID" value="MBU3844234.1"/>
    <property type="molecule type" value="Genomic_DNA"/>
</dbReference>
<reference evidence="5" key="1">
    <citation type="journal article" date="2021" name="PeerJ">
        <title>Extensive microbial diversity within the chicken gut microbiome revealed by metagenomics and culture.</title>
        <authorList>
            <person name="Gilroy R."/>
            <person name="Ravi A."/>
            <person name="Getino M."/>
            <person name="Pursley I."/>
            <person name="Horton D.L."/>
            <person name="Alikhan N.F."/>
            <person name="Baker D."/>
            <person name="Gharbi K."/>
            <person name="Hall N."/>
            <person name="Watson M."/>
            <person name="Adriaenssens E.M."/>
            <person name="Foster-Nyarko E."/>
            <person name="Jarju S."/>
            <person name="Secka A."/>
            <person name="Antonio M."/>
            <person name="Oren A."/>
            <person name="Chaudhuri R.R."/>
            <person name="La Ragione R."/>
            <person name="Hildebrand F."/>
            <person name="Pallen M.J."/>
        </authorList>
    </citation>
    <scope>NUCLEOTIDE SEQUENCE</scope>
    <source>
        <strain evidence="5">378</strain>
    </source>
</reference>
<evidence type="ECO:0000313" key="6">
    <source>
        <dbReference type="Proteomes" id="UP000733611"/>
    </source>
</evidence>
<comment type="similarity">
    <text evidence="1">Belongs to the bacterial solute-binding protein 7 family.</text>
</comment>
<dbReference type="Proteomes" id="UP000733611">
    <property type="component" value="Unassembled WGS sequence"/>
</dbReference>
<sequence>MHSGKITAIQRLAKGLCAVTCVVSLSFTTLALSGCSQKNDPQQTVAATNNTLLPEKKADIVIRIGYENAKGEPFDIGMERWKEELEKISHGTMSLELYPNSSLGSKAQLLERMERGEAVGTLADGGTFYGIGAYDLGITFGPYLFKNWDEATHLVSSKWYQSEIEKLAKDKGIRVLPATWTYGVRHILTNKPITKSSDFRGLTMRVTNNDVQKKTMEVFGAKTVTMDLTEVNAALRDGSVNGLENPLAHLYGGGYYQNAKYLLLSAHVYNFTNIVISDQFWQSLTPNQQDMLETSCNKASKFFDIVAAANEYTSLQQLKAAGVQITEPSPEMLTDLNNAAHSFYVLPDFTSKWTPGLYYKVLAAKAIPWNYYTSQRFKVKK</sequence>
<evidence type="ECO:0000256" key="3">
    <source>
        <dbReference type="ARBA" id="ARBA00022729"/>
    </source>
</evidence>
<evidence type="ECO:0000256" key="2">
    <source>
        <dbReference type="ARBA" id="ARBA00022448"/>
    </source>
</evidence>
<dbReference type="PROSITE" id="PS51257">
    <property type="entry name" value="PROKAR_LIPOPROTEIN"/>
    <property type="match status" value="1"/>
</dbReference>
<dbReference type="PANTHER" id="PTHR33376">
    <property type="match status" value="1"/>
</dbReference>
<dbReference type="Pfam" id="PF03480">
    <property type="entry name" value="DctP"/>
    <property type="match status" value="1"/>
</dbReference>
<keyword evidence="3 4" id="KW-0732">Signal</keyword>
<name>A0A948TG08_9GAMM</name>
<feature type="signal peptide" evidence="4">
    <location>
        <begin position="1"/>
        <end position="31"/>
    </location>
</feature>
<proteinExistence type="inferred from homology"/>
<evidence type="ECO:0000256" key="4">
    <source>
        <dbReference type="SAM" id="SignalP"/>
    </source>
</evidence>
<protein>
    <submittedName>
        <fullName evidence="5">TRAP transporter substrate-binding protein DctP</fullName>
    </submittedName>
</protein>
<dbReference type="InterPro" id="IPR038404">
    <property type="entry name" value="TRAP_DctP_sf"/>
</dbReference>
<evidence type="ECO:0000313" key="5">
    <source>
        <dbReference type="EMBL" id="MBU3844234.1"/>
    </source>
</evidence>
<dbReference type="GO" id="GO:0055085">
    <property type="term" value="P:transmembrane transport"/>
    <property type="evidence" value="ECO:0007669"/>
    <property type="project" value="InterPro"/>
</dbReference>
<reference evidence="5" key="2">
    <citation type="submission" date="2021-04" db="EMBL/GenBank/DDBJ databases">
        <authorList>
            <person name="Gilroy R."/>
        </authorList>
    </citation>
    <scope>NUCLEOTIDE SEQUENCE</scope>
    <source>
        <strain evidence="5">378</strain>
    </source>
</reference>
<accession>A0A948TG08</accession>
<feature type="chain" id="PRO_5037509055" evidence="4">
    <location>
        <begin position="32"/>
        <end position="381"/>
    </location>
</feature>
<gene>
    <name evidence="5" type="primary">dctP</name>
    <name evidence="5" type="ORF">H9847_05105</name>
</gene>
<dbReference type="NCBIfam" id="NF037995">
    <property type="entry name" value="TRAP_S1"/>
    <property type="match status" value="1"/>
</dbReference>
<keyword evidence="2" id="KW-0813">Transport</keyword>
<dbReference type="InterPro" id="IPR018389">
    <property type="entry name" value="DctP_fam"/>
</dbReference>
<dbReference type="PANTHER" id="PTHR33376:SF7">
    <property type="entry name" value="C4-DICARBOXYLATE-BINDING PROTEIN DCTB"/>
    <property type="match status" value="1"/>
</dbReference>
<dbReference type="AlphaFoldDB" id="A0A948TG08"/>
<comment type="caution">
    <text evidence="5">The sequence shown here is derived from an EMBL/GenBank/DDBJ whole genome shotgun (WGS) entry which is preliminary data.</text>
</comment>
<evidence type="ECO:0000256" key="1">
    <source>
        <dbReference type="ARBA" id="ARBA00009023"/>
    </source>
</evidence>
<dbReference type="Gene3D" id="3.40.190.170">
    <property type="entry name" value="Bacterial extracellular solute-binding protein, family 7"/>
    <property type="match status" value="1"/>
</dbReference>
<organism evidence="5 6">
    <name type="scientific">Candidatus Anaerobiospirillum pullicola</name>
    <dbReference type="NCBI Taxonomy" id="2838451"/>
    <lineage>
        <taxon>Bacteria</taxon>
        <taxon>Pseudomonadati</taxon>
        <taxon>Pseudomonadota</taxon>
        <taxon>Gammaproteobacteria</taxon>
        <taxon>Aeromonadales</taxon>
        <taxon>Succinivibrionaceae</taxon>
        <taxon>Anaerobiospirillum</taxon>
    </lineage>
</organism>